<dbReference type="OrthoDB" id="5126881at2759"/>
<dbReference type="SUPFAM" id="SSF51735">
    <property type="entry name" value="NAD(P)-binding Rossmann-fold domains"/>
    <property type="match status" value="1"/>
</dbReference>
<comment type="function">
    <text evidence="10">Catalyzes the oxidation of 5,10-methylenetetrahydrofolate to 5,10-methenyltetrahydrofolate and then the hydrolysis of 5,10-methenyltetrahydrofolate to 10-formyltetrahydrofolate.</text>
</comment>
<evidence type="ECO:0000256" key="11">
    <source>
        <dbReference type="ARBA" id="ARBA00061364"/>
    </source>
</evidence>
<keyword evidence="6" id="KW-0560">Oxidoreductase</keyword>
<keyword evidence="4" id="KW-0378">Hydrolase</keyword>
<evidence type="ECO:0000256" key="4">
    <source>
        <dbReference type="ARBA" id="ARBA00022801"/>
    </source>
</evidence>
<dbReference type="NCBIfam" id="NF008058">
    <property type="entry name" value="PRK10792.1"/>
    <property type="match status" value="1"/>
</dbReference>
<evidence type="ECO:0000259" key="14">
    <source>
        <dbReference type="Pfam" id="PF02882"/>
    </source>
</evidence>
<reference evidence="15 16" key="2">
    <citation type="journal article" date="2014" name="BMC Genomics">
        <title>An improved genome of the model marine alga Ostreococcus tauri unfolds by assessing Illumina de novo assemblies.</title>
        <authorList>
            <person name="Blanc-Mathieu R."/>
            <person name="Verhelst B."/>
            <person name="Derelle E."/>
            <person name="Rombauts S."/>
            <person name="Bouget F.Y."/>
            <person name="Carre I."/>
            <person name="Chateau A."/>
            <person name="Eyre-Walker A."/>
            <person name="Grimsley N."/>
            <person name="Moreau H."/>
            <person name="Piegu B."/>
            <person name="Rivals E."/>
            <person name="Schackwitz W."/>
            <person name="Van de Peer Y."/>
            <person name="Piganeau G."/>
        </authorList>
    </citation>
    <scope>NUCLEOTIDE SEQUENCE [LARGE SCALE GENOMIC DNA]</scope>
    <source>
        <strain evidence="16">OTTH 0595 / CCAP 157/2 / RCC745</strain>
    </source>
</reference>
<dbReference type="STRING" id="70448.A0A090M335"/>
<dbReference type="Pfam" id="PF02882">
    <property type="entry name" value="THF_DHG_CYH_C"/>
    <property type="match status" value="1"/>
</dbReference>
<dbReference type="PRINTS" id="PR00085">
    <property type="entry name" value="THFDHDRGNASE"/>
</dbReference>
<dbReference type="Gene3D" id="3.40.50.10860">
    <property type="entry name" value="Leucine Dehydrogenase, chain A, domain 1"/>
    <property type="match status" value="1"/>
</dbReference>
<dbReference type="PANTHER" id="PTHR48099:SF5">
    <property type="entry name" value="C-1-TETRAHYDROFOLATE SYNTHASE, CYTOPLASMIC"/>
    <property type="match status" value="1"/>
</dbReference>
<organism evidence="15 16">
    <name type="scientific">Ostreococcus tauri</name>
    <name type="common">Marine green alga</name>
    <dbReference type="NCBI Taxonomy" id="70448"/>
    <lineage>
        <taxon>Eukaryota</taxon>
        <taxon>Viridiplantae</taxon>
        <taxon>Chlorophyta</taxon>
        <taxon>Mamiellophyceae</taxon>
        <taxon>Mamiellales</taxon>
        <taxon>Bathycoccaceae</taxon>
        <taxon>Ostreococcus</taxon>
    </lineage>
</organism>
<evidence type="ECO:0000256" key="5">
    <source>
        <dbReference type="ARBA" id="ARBA00022857"/>
    </source>
</evidence>
<dbReference type="GO" id="GO:0004477">
    <property type="term" value="F:methenyltetrahydrofolate cyclohydrolase activity"/>
    <property type="evidence" value="ECO:0007669"/>
    <property type="project" value="UniProtKB-EC"/>
</dbReference>
<dbReference type="GeneID" id="9836901"/>
<dbReference type="PROSITE" id="PS00767">
    <property type="entry name" value="THF_DHG_CYH_2"/>
    <property type="match status" value="1"/>
</dbReference>
<comment type="subunit">
    <text evidence="2">Homodimer.</text>
</comment>
<feature type="compositionally biased region" description="Low complexity" evidence="12">
    <location>
        <begin position="14"/>
        <end position="25"/>
    </location>
</feature>
<dbReference type="EMBL" id="CAID01000007">
    <property type="protein sequence ID" value="CEF98650.1"/>
    <property type="molecule type" value="Genomic_DNA"/>
</dbReference>
<dbReference type="InParanoid" id="A0A090M335"/>
<dbReference type="KEGG" id="ota:OT_ostta07g01540"/>
<comment type="similarity">
    <text evidence="11">Belongs to the tetrahydrofolate dehydrogenase/cyclohydrolase family.</text>
</comment>
<evidence type="ECO:0000259" key="13">
    <source>
        <dbReference type="Pfam" id="PF00763"/>
    </source>
</evidence>
<comment type="catalytic activity">
    <reaction evidence="8">
        <text>(6R)-5,10-methenyltetrahydrofolate + H2O = (6R)-10-formyltetrahydrofolate + H(+)</text>
        <dbReference type="Rhea" id="RHEA:23700"/>
        <dbReference type="ChEBI" id="CHEBI:15377"/>
        <dbReference type="ChEBI" id="CHEBI:15378"/>
        <dbReference type="ChEBI" id="CHEBI:57455"/>
        <dbReference type="ChEBI" id="CHEBI:195366"/>
        <dbReference type="EC" id="3.5.4.9"/>
    </reaction>
</comment>
<dbReference type="HAMAP" id="MF_01576">
    <property type="entry name" value="THF_DHG_CYH"/>
    <property type="match status" value="1"/>
</dbReference>
<evidence type="ECO:0000256" key="6">
    <source>
        <dbReference type="ARBA" id="ARBA00023002"/>
    </source>
</evidence>
<dbReference type="FunFam" id="3.40.50.720:FF:000006">
    <property type="entry name" value="Bifunctional protein FolD"/>
    <property type="match status" value="1"/>
</dbReference>
<dbReference type="GO" id="GO:0005829">
    <property type="term" value="C:cytosol"/>
    <property type="evidence" value="ECO:0007669"/>
    <property type="project" value="TreeGrafter"/>
</dbReference>
<dbReference type="NCBIfam" id="NF010783">
    <property type="entry name" value="PRK14186.1"/>
    <property type="match status" value="1"/>
</dbReference>
<evidence type="ECO:0000256" key="12">
    <source>
        <dbReference type="SAM" id="MobiDB-lite"/>
    </source>
</evidence>
<feature type="domain" description="Tetrahydrofolate dehydrogenase/cyclohydrolase catalytic" evidence="13">
    <location>
        <begin position="92"/>
        <end position="207"/>
    </location>
</feature>
<dbReference type="Gene3D" id="3.40.50.720">
    <property type="entry name" value="NAD(P)-binding Rossmann-like Domain"/>
    <property type="match status" value="1"/>
</dbReference>
<dbReference type="InterPro" id="IPR020631">
    <property type="entry name" value="THF_DH/CycHdrlase_NAD-bd_dom"/>
</dbReference>
<feature type="region of interest" description="Disordered" evidence="12">
    <location>
        <begin position="1"/>
        <end position="25"/>
    </location>
</feature>
<dbReference type="RefSeq" id="XP_003080249.2">
    <property type="nucleotide sequence ID" value="XM_003080201.2"/>
</dbReference>
<evidence type="ECO:0000256" key="2">
    <source>
        <dbReference type="ARBA" id="ARBA00011738"/>
    </source>
</evidence>
<evidence type="ECO:0000256" key="3">
    <source>
        <dbReference type="ARBA" id="ARBA00022563"/>
    </source>
</evidence>
<dbReference type="AlphaFoldDB" id="A0A090M335"/>
<keyword evidence="16" id="KW-1185">Reference proteome</keyword>
<evidence type="ECO:0000256" key="9">
    <source>
        <dbReference type="ARBA" id="ARBA00052194"/>
    </source>
</evidence>
<evidence type="ECO:0000313" key="15">
    <source>
        <dbReference type="EMBL" id="CEF98650.1"/>
    </source>
</evidence>
<keyword evidence="3" id="KW-0554">One-carbon metabolism</keyword>
<dbReference type="InterPro" id="IPR020630">
    <property type="entry name" value="THF_DH/CycHdrlase_cat_dom"/>
</dbReference>
<dbReference type="PANTHER" id="PTHR48099">
    <property type="entry name" value="C-1-TETRAHYDROFOLATE SYNTHASE, CYTOPLASMIC-RELATED"/>
    <property type="match status" value="1"/>
</dbReference>
<reference evidence="16" key="1">
    <citation type="journal article" date="2006" name="Proc. Natl. Acad. Sci. U.S.A.">
        <title>Genome analysis of the smallest free-living eukaryote Ostreococcus tauri unveils many unique features.</title>
        <authorList>
            <person name="Derelle E."/>
            <person name="Ferraz C."/>
            <person name="Rombauts S."/>
            <person name="Rouze P."/>
            <person name="Worden A.Z."/>
            <person name="Robbens S."/>
            <person name="Partensky F."/>
            <person name="Degroeve S."/>
            <person name="Echeynie S."/>
            <person name="Cooke R."/>
            <person name="Saeys Y."/>
            <person name="Wuyts J."/>
            <person name="Jabbari K."/>
            <person name="Bowler C."/>
            <person name="Panaud O."/>
            <person name="Piegu B."/>
            <person name="Ball S.G."/>
            <person name="Ral J.-P."/>
            <person name="Bouget F.-Y."/>
            <person name="Piganeau G."/>
            <person name="De Baets B."/>
            <person name="Picard A."/>
            <person name="Delseny M."/>
            <person name="Demaille J."/>
            <person name="Van de Peer Y."/>
            <person name="Moreau H."/>
        </authorList>
    </citation>
    <scope>NUCLEOTIDE SEQUENCE [LARGE SCALE GENOMIC DNA]</scope>
    <source>
        <strain evidence="16">OTTH 0595 / CCAP 157/2 / RCC745</strain>
    </source>
</reference>
<dbReference type="CDD" id="cd01080">
    <property type="entry name" value="NAD_bind_m-THF_DH_Cyclohyd"/>
    <property type="match status" value="1"/>
</dbReference>
<proteinExistence type="inferred from homology"/>
<dbReference type="Proteomes" id="UP000009170">
    <property type="component" value="Unassembled WGS sequence"/>
</dbReference>
<protein>
    <submittedName>
        <fullName evidence="15">Tetrahydrofolate dehydrogenase/cyclohydrolase,conserved site</fullName>
    </submittedName>
</protein>
<dbReference type="InterPro" id="IPR020867">
    <property type="entry name" value="THF_DH/CycHdrlase_CS"/>
</dbReference>
<evidence type="ECO:0000256" key="8">
    <source>
        <dbReference type="ARBA" id="ARBA00036357"/>
    </source>
</evidence>
<dbReference type="InterPro" id="IPR036291">
    <property type="entry name" value="NAD(P)-bd_dom_sf"/>
</dbReference>
<feature type="domain" description="Tetrahydrofolate dehydrogenase/cyclohydrolase NAD(P)-binding" evidence="14">
    <location>
        <begin position="228"/>
        <end position="375"/>
    </location>
</feature>
<dbReference type="GO" id="GO:0035999">
    <property type="term" value="P:tetrahydrofolate interconversion"/>
    <property type="evidence" value="ECO:0007669"/>
    <property type="project" value="TreeGrafter"/>
</dbReference>
<dbReference type="Pfam" id="PF00763">
    <property type="entry name" value="THF_DHG_CYH"/>
    <property type="match status" value="1"/>
</dbReference>
<evidence type="ECO:0000256" key="10">
    <source>
        <dbReference type="ARBA" id="ARBA00058319"/>
    </source>
</evidence>
<sequence>MALIECDTGGGIVRPHSPASSSARLARSSPSSAIEAMASTARVARGLGARVATRGASSVPTNRTLSAPAHRARVSSSGRGVVRVRAMSATIIDGKAIAQAVREEVREKVAAMRTRTGKVPGLAVVLVGERKDSQTYVRSKKKACEEAGIESFGTDLPEDATEDEVLAVVEAYNADPNVHGILVQLPMPKHINEERVLGAISYEKDVDGFHPLNIGRLSQRGREPLFVPCTPRGCIELLERTGIPIAGKEAVVVGRSNVVGTPAALLLQRRDATVTIVHSRTPNPEEICRRADIVIAACGQMEMVKGSWLKPGCAVIDVGINAKDDPSKKLGYRLVGDVEFDSAKEVAGHITPVPGGVGPMTIAILLQNTLEGAERAYA</sequence>
<evidence type="ECO:0000256" key="1">
    <source>
        <dbReference type="ARBA" id="ARBA00004777"/>
    </source>
</evidence>
<dbReference type="InterPro" id="IPR000672">
    <property type="entry name" value="THF_DH/CycHdrlase"/>
</dbReference>
<evidence type="ECO:0000313" key="16">
    <source>
        <dbReference type="Proteomes" id="UP000009170"/>
    </source>
</evidence>
<dbReference type="FunCoup" id="A0A090M335">
    <property type="interactions" value="933"/>
</dbReference>
<dbReference type="GO" id="GO:0004488">
    <property type="term" value="F:methylenetetrahydrofolate dehydrogenase (NADP+) activity"/>
    <property type="evidence" value="ECO:0007669"/>
    <property type="project" value="UniProtKB-EC"/>
</dbReference>
<dbReference type="FunFam" id="3.40.50.10860:FF:000001">
    <property type="entry name" value="Bifunctional protein FolD"/>
    <property type="match status" value="1"/>
</dbReference>
<name>A0A090M335_OSTTA</name>
<keyword evidence="7" id="KW-0511">Multifunctional enzyme</keyword>
<comment type="catalytic activity">
    <reaction evidence="9">
        <text>(6R)-5,10-methylene-5,6,7,8-tetrahydrofolate + NADP(+) = (6R)-5,10-methenyltetrahydrofolate + NADPH</text>
        <dbReference type="Rhea" id="RHEA:22812"/>
        <dbReference type="ChEBI" id="CHEBI:15636"/>
        <dbReference type="ChEBI" id="CHEBI:57455"/>
        <dbReference type="ChEBI" id="CHEBI:57783"/>
        <dbReference type="ChEBI" id="CHEBI:58349"/>
        <dbReference type="EC" id="1.5.1.5"/>
    </reaction>
</comment>
<evidence type="ECO:0000256" key="7">
    <source>
        <dbReference type="ARBA" id="ARBA00023268"/>
    </source>
</evidence>
<comment type="caution">
    <text evidence="15">The sequence shown here is derived from an EMBL/GenBank/DDBJ whole genome shotgun (WGS) entry which is preliminary data.</text>
</comment>
<accession>A0A090M335</accession>
<gene>
    <name evidence="15" type="ORF">OT_ostta07g01540</name>
</gene>
<dbReference type="InterPro" id="IPR046346">
    <property type="entry name" value="Aminoacid_DH-like_N_sf"/>
</dbReference>
<keyword evidence="5" id="KW-0521">NADP</keyword>
<dbReference type="SUPFAM" id="SSF53223">
    <property type="entry name" value="Aminoacid dehydrogenase-like, N-terminal domain"/>
    <property type="match status" value="1"/>
</dbReference>
<comment type="pathway">
    <text evidence="1">One-carbon metabolism; tetrahydrofolate interconversion.</text>
</comment>